<gene>
    <name evidence="1" type="ORF">A9Q84_18155</name>
</gene>
<proteinExistence type="predicted"/>
<name>A0A1Y5F3F7_9BACT</name>
<evidence type="ECO:0008006" key="3">
    <source>
        <dbReference type="Google" id="ProtNLM"/>
    </source>
</evidence>
<comment type="caution">
    <text evidence="1">The sequence shown here is derived from an EMBL/GenBank/DDBJ whole genome shotgun (WGS) entry which is preliminary data.</text>
</comment>
<dbReference type="Gene3D" id="1.10.720.30">
    <property type="entry name" value="SAP domain"/>
    <property type="match status" value="1"/>
</dbReference>
<dbReference type="EMBL" id="MAAO01000011">
    <property type="protein sequence ID" value="OUR94226.1"/>
    <property type="molecule type" value="Genomic_DNA"/>
</dbReference>
<dbReference type="Proteomes" id="UP000196531">
    <property type="component" value="Unassembled WGS sequence"/>
</dbReference>
<dbReference type="InterPro" id="IPR018668">
    <property type="entry name" value="DNA-binding_VF530-like"/>
</dbReference>
<evidence type="ECO:0000313" key="2">
    <source>
        <dbReference type="Proteomes" id="UP000196531"/>
    </source>
</evidence>
<dbReference type="Pfam" id="PF09905">
    <property type="entry name" value="VF530"/>
    <property type="match status" value="1"/>
</dbReference>
<dbReference type="GO" id="GO:0003677">
    <property type="term" value="F:DNA binding"/>
    <property type="evidence" value="ECO:0007669"/>
    <property type="project" value="InterPro"/>
</dbReference>
<accession>A0A1Y5F3F7</accession>
<evidence type="ECO:0000313" key="1">
    <source>
        <dbReference type="EMBL" id="OUR94226.1"/>
    </source>
</evidence>
<sequence length="83" mass="9803">MNNTKSNDPLHGVTLKEMLTDLIELIGYNDLYEMTEINSFNRDHQVLKPVLRFVRKTPWAKNKIEKIYLANLEKIAKMKVQKK</sequence>
<reference evidence="2" key="1">
    <citation type="journal article" date="2017" name="Proc. Natl. Acad. Sci. U.S.A.">
        <title>Simulation of Deepwater Horizon oil plume reveals substrate specialization within a complex community of hydrocarbon-degraders.</title>
        <authorList>
            <person name="Hu P."/>
            <person name="Dubinsky E.A."/>
            <person name="Probst A.J."/>
            <person name="Wang J."/>
            <person name="Sieber C.M.K."/>
            <person name="Tom L.M."/>
            <person name="Gardinali P."/>
            <person name="Banfield J.F."/>
            <person name="Atlas R.M."/>
            <person name="Andersen G.L."/>
        </authorList>
    </citation>
    <scope>NUCLEOTIDE SEQUENCE [LARGE SCALE GENOMIC DNA]</scope>
</reference>
<protein>
    <recommendedName>
        <fullName evidence="3">DUF2132 domain-containing protein</fullName>
    </recommendedName>
</protein>
<dbReference type="AlphaFoldDB" id="A0A1Y5F3F7"/>
<organism evidence="1 2">
    <name type="scientific">Halobacteriovorax marinus</name>
    <dbReference type="NCBI Taxonomy" id="97084"/>
    <lineage>
        <taxon>Bacteria</taxon>
        <taxon>Pseudomonadati</taxon>
        <taxon>Bdellovibrionota</taxon>
        <taxon>Bacteriovoracia</taxon>
        <taxon>Bacteriovoracales</taxon>
        <taxon>Halobacteriovoraceae</taxon>
        <taxon>Halobacteriovorax</taxon>
    </lineage>
</organism>
<dbReference type="InterPro" id="IPR036361">
    <property type="entry name" value="SAP_dom_sf"/>
</dbReference>